<gene>
    <name evidence="2" type="ORF">GALL_335710</name>
</gene>
<sequence>MKIKEPSEAYLAKAARLSAKESERMLSRMTGKLPRRLEKEKLTQLEALAIQLELEDEMLKDWRERMEEIRTNNITALPASEE</sequence>
<accession>A0A1J5QXY7</accession>
<reference evidence="2" key="1">
    <citation type="submission" date="2016-10" db="EMBL/GenBank/DDBJ databases">
        <title>Sequence of Gallionella enrichment culture.</title>
        <authorList>
            <person name="Poehlein A."/>
            <person name="Muehling M."/>
            <person name="Daniel R."/>
        </authorList>
    </citation>
    <scope>NUCLEOTIDE SEQUENCE</scope>
</reference>
<evidence type="ECO:0000313" key="2">
    <source>
        <dbReference type="EMBL" id="OIQ84612.1"/>
    </source>
</evidence>
<organism evidence="2">
    <name type="scientific">mine drainage metagenome</name>
    <dbReference type="NCBI Taxonomy" id="410659"/>
    <lineage>
        <taxon>unclassified sequences</taxon>
        <taxon>metagenomes</taxon>
        <taxon>ecological metagenomes</taxon>
    </lineage>
</organism>
<dbReference type="EMBL" id="MLJW01000605">
    <property type="protein sequence ID" value="OIQ84612.1"/>
    <property type="molecule type" value="Genomic_DNA"/>
</dbReference>
<proteinExistence type="predicted"/>
<evidence type="ECO:0000256" key="1">
    <source>
        <dbReference type="SAM" id="Coils"/>
    </source>
</evidence>
<protein>
    <submittedName>
        <fullName evidence="2">Uncharacterized protein</fullName>
    </submittedName>
</protein>
<keyword evidence="1" id="KW-0175">Coiled coil</keyword>
<dbReference type="AlphaFoldDB" id="A0A1J5QXY7"/>
<comment type="caution">
    <text evidence="2">The sequence shown here is derived from an EMBL/GenBank/DDBJ whole genome shotgun (WGS) entry which is preliminary data.</text>
</comment>
<feature type="coiled-coil region" evidence="1">
    <location>
        <begin position="35"/>
        <end position="72"/>
    </location>
</feature>
<name>A0A1J5QXY7_9ZZZZ</name>